<feature type="region of interest" description="Disordered" evidence="3">
    <location>
        <begin position="69"/>
        <end position="94"/>
    </location>
</feature>
<evidence type="ECO:0000313" key="4">
    <source>
        <dbReference type="EMBL" id="OJD27640.1"/>
    </source>
</evidence>
<dbReference type="GO" id="GO:0140359">
    <property type="term" value="F:ABC-type transporter activity"/>
    <property type="evidence" value="ECO:0007669"/>
    <property type="project" value="InterPro"/>
</dbReference>
<dbReference type="GO" id="GO:0005319">
    <property type="term" value="F:lipid transporter activity"/>
    <property type="evidence" value="ECO:0007669"/>
    <property type="project" value="TreeGrafter"/>
</dbReference>
<sequence length="538" mass="59430">MPGVIKPPVYGDVLHANHEQGTVYYPGTSACTLMFLKRLQGDGVKDYQVNGPTIEDAFLKVADEAKSGHASFDHGSDTRSLSAKPPAPLVSMEQGKSSTPLELFGGRRTSFIKQLTILFSKRITILQRNLTPSIAALAIPIVASGCASILLRNVKSVECNPSLGTATFGLESSAQSFRLIAGPKSQLYEVAHQRISQAPPGSVNFVETLSQFDYEVRRQFVNLTPGGFFLGEKPTFAWRADVPIVLGIIVQNVMNSMLLNTTIITDFKPLDIPFVAEIGNLLIFVTFLDCQWRYTRLFYLSIQPLKGYVPSETCIITMASVPCHCVTVTYVDASQQNSVLNIAFYSLGVTSLVHSFSRALYLSLNIFGATCRGREIAANSDAMDVFGGRILYLFIQSFILFGMLDAGPSLQFWRRAKSGIDAEDRDTIELGATAEFARIFSSDDGFQVLRLRRQFKKHLAVNDITFGVPNGERFTLVGPNGAARSRLGVCPQIDPLDPMMVAERLRFYAKIRGIRHLRHNFEEIVKSVGLEEYADHSE</sequence>
<protein>
    <recommendedName>
        <fullName evidence="6">ABC transporter domain-containing protein</fullName>
    </recommendedName>
</protein>
<dbReference type="InterPro" id="IPR026082">
    <property type="entry name" value="ABCA"/>
</dbReference>
<organism evidence="4 5">
    <name type="scientific">Blastomyces percursus</name>
    <dbReference type="NCBI Taxonomy" id="1658174"/>
    <lineage>
        <taxon>Eukaryota</taxon>
        <taxon>Fungi</taxon>
        <taxon>Dikarya</taxon>
        <taxon>Ascomycota</taxon>
        <taxon>Pezizomycotina</taxon>
        <taxon>Eurotiomycetes</taxon>
        <taxon>Eurotiomycetidae</taxon>
        <taxon>Onygenales</taxon>
        <taxon>Ajellomycetaceae</taxon>
        <taxon>Blastomyces</taxon>
    </lineage>
</organism>
<proteinExistence type="predicted"/>
<dbReference type="VEuPathDB" id="FungiDB:ACJ73_00973"/>
<comment type="caution">
    <text evidence="4">The sequence shown here is derived from an EMBL/GenBank/DDBJ whole genome shotgun (WGS) entry which is preliminary data.</text>
</comment>
<evidence type="ECO:0000256" key="1">
    <source>
        <dbReference type="ARBA" id="ARBA00022448"/>
    </source>
</evidence>
<keyword evidence="2" id="KW-0677">Repeat</keyword>
<evidence type="ECO:0008006" key="6">
    <source>
        <dbReference type="Google" id="ProtNLM"/>
    </source>
</evidence>
<evidence type="ECO:0000313" key="5">
    <source>
        <dbReference type="Proteomes" id="UP000242791"/>
    </source>
</evidence>
<dbReference type="GO" id="GO:0016020">
    <property type="term" value="C:membrane"/>
    <property type="evidence" value="ECO:0007669"/>
    <property type="project" value="InterPro"/>
</dbReference>
<dbReference type="EMBL" id="LGTZ01000079">
    <property type="protein sequence ID" value="OJD27640.1"/>
    <property type="molecule type" value="Genomic_DNA"/>
</dbReference>
<keyword evidence="5" id="KW-1185">Reference proteome</keyword>
<keyword evidence="1" id="KW-0813">Transport</keyword>
<accession>A0A1J9QGM7</accession>
<dbReference type="AlphaFoldDB" id="A0A1J9QGM7"/>
<name>A0A1J9QGM7_9EURO</name>
<gene>
    <name evidence="4" type="ORF">ACJ73_00973</name>
</gene>
<dbReference type="STRING" id="1658174.A0A1J9QGM7"/>
<reference evidence="4 5" key="1">
    <citation type="submission" date="2015-08" db="EMBL/GenBank/DDBJ databases">
        <title>Emmonsia species relationships and genome sequence.</title>
        <authorList>
            <person name="Cuomo C.A."/>
            <person name="Schwartz I.S."/>
            <person name="Kenyon C."/>
            <person name="De Hoog G.S."/>
            <person name="Govender N.P."/>
            <person name="Botha A."/>
            <person name="Moreno L."/>
            <person name="De Vries M."/>
            <person name="Munoz J.F."/>
            <person name="Stielow J.B."/>
        </authorList>
    </citation>
    <scope>NUCLEOTIDE SEQUENCE [LARGE SCALE GENOMIC DNA]</scope>
    <source>
        <strain evidence="4 5">EI222</strain>
    </source>
</reference>
<dbReference type="OrthoDB" id="8061355at2759"/>
<dbReference type="PANTHER" id="PTHR19229:SF36">
    <property type="entry name" value="ATP-BINDING CASSETTE SUB-FAMILY A MEMBER 2"/>
    <property type="match status" value="1"/>
</dbReference>
<evidence type="ECO:0000256" key="2">
    <source>
        <dbReference type="ARBA" id="ARBA00022737"/>
    </source>
</evidence>
<dbReference type="Proteomes" id="UP000242791">
    <property type="component" value="Unassembled WGS sequence"/>
</dbReference>
<dbReference type="PROSITE" id="PS51257">
    <property type="entry name" value="PROKAR_LIPOPROTEIN"/>
    <property type="match status" value="1"/>
</dbReference>
<evidence type="ECO:0000256" key="3">
    <source>
        <dbReference type="SAM" id="MobiDB-lite"/>
    </source>
</evidence>
<dbReference type="SUPFAM" id="SSF52540">
    <property type="entry name" value="P-loop containing nucleoside triphosphate hydrolases"/>
    <property type="match status" value="1"/>
</dbReference>
<dbReference type="InterPro" id="IPR027417">
    <property type="entry name" value="P-loop_NTPase"/>
</dbReference>
<dbReference type="PANTHER" id="PTHR19229">
    <property type="entry name" value="ATP-BINDING CASSETTE TRANSPORTER SUBFAMILY A ABCA"/>
    <property type="match status" value="1"/>
</dbReference>